<sequence length="150" mass="15489">MRILLPTLAFALLAAPAFAGSIEPAADTTTAGSIKTISCPSCPALKPKLKASTYHVDAIAPGTQKVEIREVNGERKIFRTEAWMGGSPVLFVNKAPAETVAEVEKPAGANAVDTGTQTGALDSGAAGQAATASMATSQEFDPSKFELRLN</sequence>
<evidence type="ECO:0000313" key="3">
    <source>
        <dbReference type="EMBL" id="MXN99755.1"/>
    </source>
</evidence>
<feature type="signal peptide" evidence="2">
    <location>
        <begin position="1"/>
        <end position="19"/>
    </location>
</feature>
<proteinExistence type="predicted"/>
<comment type="caution">
    <text evidence="3">The sequence shown here is derived from an EMBL/GenBank/DDBJ whole genome shotgun (WGS) entry which is preliminary data.</text>
</comment>
<evidence type="ECO:0008006" key="5">
    <source>
        <dbReference type="Google" id="ProtNLM"/>
    </source>
</evidence>
<gene>
    <name evidence="3" type="ORF">GR156_05540</name>
</gene>
<evidence type="ECO:0000256" key="2">
    <source>
        <dbReference type="SAM" id="SignalP"/>
    </source>
</evidence>
<dbReference type="RefSeq" id="WP_160785157.1">
    <property type="nucleotide sequence ID" value="NZ_CP086610.1"/>
</dbReference>
<name>A0A6N8TC63_SHIZO</name>
<evidence type="ECO:0000256" key="1">
    <source>
        <dbReference type="SAM" id="MobiDB-lite"/>
    </source>
</evidence>
<feature type="compositionally biased region" description="Low complexity" evidence="1">
    <location>
        <begin position="124"/>
        <end position="138"/>
    </location>
</feature>
<dbReference type="OrthoDB" id="8283437at2"/>
<feature type="chain" id="PRO_5026747898" description="Copper chaperone" evidence="2">
    <location>
        <begin position="20"/>
        <end position="150"/>
    </location>
</feature>
<accession>A0A6N8TC63</accession>
<keyword evidence="2" id="KW-0732">Signal</keyword>
<organism evidence="3 4">
    <name type="scientific">Shinella zoogloeoides</name>
    <name type="common">Crabtreella saccharophila</name>
    <dbReference type="NCBI Taxonomy" id="352475"/>
    <lineage>
        <taxon>Bacteria</taxon>
        <taxon>Pseudomonadati</taxon>
        <taxon>Pseudomonadota</taxon>
        <taxon>Alphaproteobacteria</taxon>
        <taxon>Hyphomicrobiales</taxon>
        <taxon>Rhizobiaceae</taxon>
        <taxon>Shinella</taxon>
    </lineage>
</organism>
<dbReference type="AlphaFoldDB" id="A0A6N8TC63"/>
<feature type="region of interest" description="Disordered" evidence="1">
    <location>
        <begin position="110"/>
        <end position="150"/>
    </location>
</feature>
<dbReference type="EMBL" id="WUML01000003">
    <property type="protein sequence ID" value="MXN99755.1"/>
    <property type="molecule type" value="Genomic_DNA"/>
</dbReference>
<feature type="compositionally biased region" description="Basic and acidic residues" evidence="1">
    <location>
        <begin position="141"/>
        <end position="150"/>
    </location>
</feature>
<evidence type="ECO:0000313" key="4">
    <source>
        <dbReference type="Proteomes" id="UP000440304"/>
    </source>
</evidence>
<dbReference type="NCBIfam" id="NF041110">
    <property type="entry name" value="HPE1_fam_CxxC"/>
    <property type="match status" value="1"/>
</dbReference>
<protein>
    <recommendedName>
        <fullName evidence="5">Copper chaperone</fullName>
    </recommendedName>
</protein>
<dbReference type="InterPro" id="IPR049748">
    <property type="entry name" value="HPE1-like_N_CxxC"/>
</dbReference>
<dbReference type="Proteomes" id="UP000440304">
    <property type="component" value="Unassembled WGS sequence"/>
</dbReference>
<reference evidence="3 4" key="1">
    <citation type="submission" date="2019-12" db="EMBL/GenBank/DDBJ databases">
        <title>Shinella granuli gen. nov., sp. nov., and proposal of the reclassification of Zoogloea ramigera ATCC 19623 as Shinella zoogloeoides sp. nov.</title>
        <authorList>
            <person name="Gao J."/>
        </authorList>
    </citation>
    <scope>NUCLEOTIDE SEQUENCE [LARGE SCALE GENOMIC DNA]</scope>
    <source>
        <strain evidence="3 4">DSM 287</strain>
    </source>
</reference>